<dbReference type="EMBL" id="JBEPNJ010000033">
    <property type="protein sequence ID" value="MET3774422.1"/>
    <property type="molecule type" value="Genomic_DNA"/>
</dbReference>
<keyword evidence="2" id="KW-1185">Reference proteome</keyword>
<name>A0ACC6TKZ1_9MICC</name>
<gene>
    <name evidence="1" type="ORF">ABIC98_004098</name>
</gene>
<proteinExistence type="predicted"/>
<dbReference type="Proteomes" id="UP001549207">
    <property type="component" value="Unassembled WGS sequence"/>
</dbReference>
<evidence type="ECO:0000313" key="2">
    <source>
        <dbReference type="Proteomes" id="UP001549207"/>
    </source>
</evidence>
<sequence length="44" mass="4766">MLGDEKQEIAAAFCICAAAFFATHGVFVKVAFTDNGVCNRSEPW</sequence>
<reference evidence="1" key="1">
    <citation type="submission" date="2024-06" db="EMBL/GenBank/DDBJ databases">
        <title>Genomic Encyclopedia of Type Strains, Phase IV (KMG-IV): sequencing the most valuable type-strain genomes for metagenomic binning, comparative biology and taxonomic classification.</title>
        <authorList>
            <person name="Goeker M."/>
        </authorList>
    </citation>
    <scope>NUCLEOTIDE SEQUENCE</scope>
    <source>
        <strain evidence="1">SJCon</strain>
    </source>
</reference>
<organism evidence="1 2">
    <name type="scientific">Arthrobacter nitrophenolicus</name>
    <dbReference type="NCBI Taxonomy" id="683150"/>
    <lineage>
        <taxon>Bacteria</taxon>
        <taxon>Bacillati</taxon>
        <taxon>Actinomycetota</taxon>
        <taxon>Actinomycetes</taxon>
        <taxon>Micrococcales</taxon>
        <taxon>Micrococcaceae</taxon>
        <taxon>Arthrobacter</taxon>
    </lineage>
</organism>
<evidence type="ECO:0000313" key="1">
    <source>
        <dbReference type="EMBL" id="MET3774422.1"/>
    </source>
</evidence>
<protein>
    <submittedName>
        <fullName evidence="1">Uncharacterized protein</fullName>
    </submittedName>
</protein>
<comment type="caution">
    <text evidence="1">The sequence shown here is derived from an EMBL/GenBank/DDBJ whole genome shotgun (WGS) entry which is preliminary data.</text>
</comment>
<accession>A0ACC6TKZ1</accession>